<evidence type="ECO:0000313" key="1">
    <source>
        <dbReference type="EMBL" id="CAG8701328.1"/>
    </source>
</evidence>
<sequence length="244" mass="27758">LRKQYELALHVEKLHMNANSYANLVHNNSSNQEDQLNNKLIHNTNSYDNLPRKVLEQQDESDDRFVYSPESNDDLLPAQQDLSNGRFVTNIRSKSDSQLVRKTSEASMRAYTEYKDSITPVNVRANSDNYVSVRQTNVRTNLDNNHVKQINTRTNSDNNLTRSGSIKSNNSSVRSPSVKTNSDNNSIIHVRSPSVKTNSDNNLKPNCIDYQLNESNLQIDKASIYTSSDSRSADESTLHPDEYY</sequence>
<comment type="caution">
    <text evidence="1">The sequence shown here is derived from an EMBL/GenBank/DDBJ whole genome shotgun (WGS) entry which is preliminary data.</text>
</comment>
<gene>
    <name evidence="1" type="ORF">DHETER_LOCUS11769</name>
</gene>
<reference evidence="1" key="1">
    <citation type="submission" date="2021-06" db="EMBL/GenBank/DDBJ databases">
        <authorList>
            <person name="Kallberg Y."/>
            <person name="Tangrot J."/>
            <person name="Rosling A."/>
        </authorList>
    </citation>
    <scope>NUCLEOTIDE SEQUENCE</scope>
    <source>
        <strain evidence="1">IL203A</strain>
    </source>
</reference>
<accession>A0ACA9PE85</accession>
<dbReference type="Proteomes" id="UP000789702">
    <property type="component" value="Unassembled WGS sequence"/>
</dbReference>
<keyword evidence="2" id="KW-1185">Reference proteome</keyword>
<protein>
    <submittedName>
        <fullName evidence="1">9688_t:CDS:1</fullName>
    </submittedName>
</protein>
<proteinExistence type="predicted"/>
<dbReference type="EMBL" id="CAJVPU010026810">
    <property type="protein sequence ID" value="CAG8701328.1"/>
    <property type="molecule type" value="Genomic_DNA"/>
</dbReference>
<organism evidence="1 2">
    <name type="scientific">Dentiscutata heterogama</name>
    <dbReference type="NCBI Taxonomy" id="1316150"/>
    <lineage>
        <taxon>Eukaryota</taxon>
        <taxon>Fungi</taxon>
        <taxon>Fungi incertae sedis</taxon>
        <taxon>Mucoromycota</taxon>
        <taxon>Glomeromycotina</taxon>
        <taxon>Glomeromycetes</taxon>
        <taxon>Diversisporales</taxon>
        <taxon>Gigasporaceae</taxon>
        <taxon>Dentiscutata</taxon>
    </lineage>
</organism>
<evidence type="ECO:0000313" key="2">
    <source>
        <dbReference type="Proteomes" id="UP000789702"/>
    </source>
</evidence>
<feature type="non-terminal residue" evidence="1">
    <location>
        <position position="244"/>
    </location>
</feature>
<name>A0ACA9PE85_9GLOM</name>
<feature type="non-terminal residue" evidence="1">
    <location>
        <position position="1"/>
    </location>
</feature>